<dbReference type="HOGENOM" id="CLU_1776120_0_0_10"/>
<dbReference type="RefSeq" id="WP_015694506.1">
    <property type="nucleotide sequence ID" value="NC_016940.1"/>
</dbReference>
<dbReference type="EMBL" id="CP002831">
    <property type="protein sequence ID" value="AFC26931.1"/>
    <property type="molecule type" value="Genomic_DNA"/>
</dbReference>
<gene>
    <name evidence="2" type="ordered locus">SGRA_4216</name>
</gene>
<protein>
    <recommendedName>
        <fullName evidence="4">Lipoprotein</fullName>
    </recommendedName>
</protein>
<dbReference type="STRING" id="984262.SGRA_4216"/>
<dbReference type="KEGG" id="sgn:SGRA_4216"/>
<dbReference type="Proteomes" id="UP000007519">
    <property type="component" value="Chromosome"/>
</dbReference>
<name>H6L7I0_SAPGL</name>
<organism evidence="2 3">
    <name type="scientific">Saprospira grandis (strain Lewin)</name>
    <dbReference type="NCBI Taxonomy" id="984262"/>
    <lineage>
        <taxon>Bacteria</taxon>
        <taxon>Pseudomonadati</taxon>
        <taxon>Bacteroidota</taxon>
        <taxon>Saprospiria</taxon>
        <taxon>Saprospirales</taxon>
        <taxon>Saprospiraceae</taxon>
        <taxon>Saprospira</taxon>
    </lineage>
</organism>
<evidence type="ECO:0000313" key="2">
    <source>
        <dbReference type="EMBL" id="AFC26931.1"/>
    </source>
</evidence>
<reference evidence="2 3" key="1">
    <citation type="journal article" date="2012" name="Stand. Genomic Sci.">
        <title>Complete genome sequencing and analysis of Saprospira grandis str. Lewin, a predatory marine bacterium.</title>
        <authorList>
            <person name="Saw J.H."/>
            <person name="Yuryev A."/>
            <person name="Kanbe M."/>
            <person name="Hou S."/>
            <person name="Young A.G."/>
            <person name="Aizawa S."/>
            <person name="Alam M."/>
        </authorList>
    </citation>
    <scope>NUCLEOTIDE SEQUENCE [LARGE SCALE GENOMIC DNA]</scope>
    <source>
        <strain evidence="2 3">Lewin</strain>
    </source>
</reference>
<keyword evidence="1" id="KW-0732">Signal</keyword>
<proteinExistence type="predicted"/>
<feature type="chain" id="PRO_5003604038" description="Lipoprotein" evidence="1">
    <location>
        <begin position="20"/>
        <end position="146"/>
    </location>
</feature>
<feature type="signal peptide" evidence="1">
    <location>
        <begin position="1"/>
        <end position="19"/>
    </location>
</feature>
<accession>H6L7I0</accession>
<sequence length="146" mass="16793">MMNRLMLLLLMLNFSCVRSTGVVVEKLDFSETMNISDVRDSEFEILYTCLYSKEELLENDRGLHYSYGIAVSLSLEDTIQVLFSPESIMKNEWIKVHDQIVFTKVKAVAAETSSCLPVYEKNFESKNGFRIKNYPSIVALSFKILE</sequence>
<dbReference type="AlphaFoldDB" id="H6L7I0"/>
<keyword evidence="3" id="KW-1185">Reference proteome</keyword>
<evidence type="ECO:0000256" key="1">
    <source>
        <dbReference type="SAM" id="SignalP"/>
    </source>
</evidence>
<evidence type="ECO:0008006" key="4">
    <source>
        <dbReference type="Google" id="ProtNLM"/>
    </source>
</evidence>
<evidence type="ECO:0000313" key="3">
    <source>
        <dbReference type="Proteomes" id="UP000007519"/>
    </source>
</evidence>